<sequence>MKGTILDVNAGAGTGLIAGDDGKRYTFVTAEWRGQTLGQAGQKVDFEAQDDTSTATAVFPDRAASTDDSSKKIAAGLLALFLGGLGIHKFYLGYTKEGVIMLVVFLLGFILLTIPTVVVGVIAFIEGIIYLTRSNADFERIYVTGRKPWF</sequence>
<dbReference type="Pfam" id="PF05154">
    <property type="entry name" value="TM2"/>
    <property type="match status" value="1"/>
</dbReference>
<reference evidence="7 8" key="1">
    <citation type="submission" date="2019-03" db="EMBL/GenBank/DDBJ databases">
        <title>Genomic Encyclopedia of Type Strains, Phase IV (KMG-IV): sequencing the most valuable type-strain genomes for metagenomic binning, comparative biology and taxonomic classification.</title>
        <authorList>
            <person name="Goeker M."/>
        </authorList>
    </citation>
    <scope>NUCLEOTIDE SEQUENCE [LARGE SCALE GENOMIC DNA]</scope>
    <source>
        <strain evidence="7 8">DSM 24591</strain>
    </source>
</reference>
<feature type="domain" description="TM2" evidence="6">
    <location>
        <begin position="70"/>
        <end position="111"/>
    </location>
</feature>
<organism evidence="7 8">
    <name type="scientific">Paralcaligenes ureilyticus</name>
    <dbReference type="NCBI Taxonomy" id="627131"/>
    <lineage>
        <taxon>Bacteria</taxon>
        <taxon>Pseudomonadati</taxon>
        <taxon>Pseudomonadota</taxon>
        <taxon>Betaproteobacteria</taxon>
        <taxon>Burkholderiales</taxon>
        <taxon>Alcaligenaceae</taxon>
        <taxon>Paralcaligenes</taxon>
    </lineage>
</organism>
<protein>
    <submittedName>
        <fullName evidence="7">TM2 domain-containing protein</fullName>
    </submittedName>
</protein>
<evidence type="ECO:0000313" key="7">
    <source>
        <dbReference type="EMBL" id="TCT05287.1"/>
    </source>
</evidence>
<evidence type="ECO:0000256" key="2">
    <source>
        <dbReference type="ARBA" id="ARBA00022692"/>
    </source>
</evidence>
<keyword evidence="2 5" id="KW-0812">Transmembrane</keyword>
<keyword evidence="4 5" id="KW-0472">Membrane</keyword>
<dbReference type="Proteomes" id="UP000295525">
    <property type="component" value="Unassembled WGS sequence"/>
</dbReference>
<evidence type="ECO:0000256" key="5">
    <source>
        <dbReference type="SAM" id="Phobius"/>
    </source>
</evidence>
<comment type="subcellular location">
    <subcellularLocation>
        <location evidence="1">Membrane</location>
        <topology evidence="1">Multi-pass membrane protein</topology>
    </subcellularLocation>
</comment>
<evidence type="ECO:0000259" key="6">
    <source>
        <dbReference type="Pfam" id="PF05154"/>
    </source>
</evidence>
<evidence type="ECO:0000313" key="8">
    <source>
        <dbReference type="Proteomes" id="UP000295525"/>
    </source>
</evidence>
<keyword evidence="3 5" id="KW-1133">Transmembrane helix</keyword>
<name>A0A4R3M260_9BURK</name>
<dbReference type="AlphaFoldDB" id="A0A4R3M260"/>
<comment type="caution">
    <text evidence="7">The sequence shown here is derived from an EMBL/GenBank/DDBJ whole genome shotgun (WGS) entry which is preliminary data.</text>
</comment>
<keyword evidence="8" id="KW-1185">Reference proteome</keyword>
<evidence type="ECO:0000256" key="1">
    <source>
        <dbReference type="ARBA" id="ARBA00004141"/>
    </source>
</evidence>
<dbReference type="GO" id="GO:0016020">
    <property type="term" value="C:membrane"/>
    <property type="evidence" value="ECO:0007669"/>
    <property type="project" value="UniProtKB-SubCell"/>
</dbReference>
<evidence type="ECO:0000256" key="4">
    <source>
        <dbReference type="ARBA" id="ARBA00023136"/>
    </source>
</evidence>
<feature type="transmembrane region" description="Helical" evidence="5">
    <location>
        <begin position="98"/>
        <end position="131"/>
    </location>
</feature>
<dbReference type="OrthoDB" id="5365675at2"/>
<gene>
    <name evidence="7" type="ORF">EDC26_11027</name>
</gene>
<dbReference type="EMBL" id="SMAJ01000010">
    <property type="protein sequence ID" value="TCT05287.1"/>
    <property type="molecule type" value="Genomic_DNA"/>
</dbReference>
<evidence type="ECO:0000256" key="3">
    <source>
        <dbReference type="ARBA" id="ARBA00022989"/>
    </source>
</evidence>
<dbReference type="RefSeq" id="WP_132583325.1">
    <property type="nucleotide sequence ID" value="NZ_SMAJ01000010.1"/>
</dbReference>
<proteinExistence type="predicted"/>
<accession>A0A4R3M260</accession>
<feature type="transmembrane region" description="Helical" evidence="5">
    <location>
        <begin position="73"/>
        <end position="92"/>
    </location>
</feature>
<dbReference type="InterPro" id="IPR007829">
    <property type="entry name" value="TM2"/>
</dbReference>